<name>A0A495IM93_9MICO</name>
<dbReference type="InterPro" id="IPR017853">
    <property type="entry name" value="GH"/>
</dbReference>
<evidence type="ECO:0000313" key="4">
    <source>
        <dbReference type="Proteomes" id="UP000280008"/>
    </source>
</evidence>
<comment type="caution">
    <text evidence="3">The sequence shown here is derived from an EMBL/GenBank/DDBJ whole genome shotgun (WGS) entry which is preliminary data.</text>
</comment>
<dbReference type="SUPFAM" id="SSF51445">
    <property type="entry name" value="(Trans)glycosidases"/>
    <property type="match status" value="1"/>
</dbReference>
<feature type="domain" description="Glycoside-hydrolase family GH114 TIM-barrel" evidence="2">
    <location>
        <begin position="50"/>
        <end position="257"/>
    </location>
</feature>
<feature type="signal peptide" evidence="1">
    <location>
        <begin position="1"/>
        <end position="20"/>
    </location>
</feature>
<keyword evidence="4" id="KW-1185">Reference proteome</keyword>
<dbReference type="EMBL" id="RBKS01000001">
    <property type="protein sequence ID" value="RKR76245.1"/>
    <property type="molecule type" value="Genomic_DNA"/>
</dbReference>
<dbReference type="InterPro" id="IPR004352">
    <property type="entry name" value="GH114_TIM-barrel"/>
</dbReference>
<keyword evidence="3" id="KW-0378">Hydrolase</keyword>
<dbReference type="PANTHER" id="PTHR35273">
    <property type="entry name" value="ALPHA-1,4 POLYGALACTOSAMINIDASE, PUTATIVE (AFU_ORTHOLOGUE AFUA_3G07890)-RELATED"/>
    <property type="match status" value="1"/>
</dbReference>
<accession>A0A495IM93</accession>
<dbReference type="Proteomes" id="UP000280008">
    <property type="component" value="Unassembled WGS sequence"/>
</dbReference>
<dbReference type="RefSeq" id="WP_245981772.1">
    <property type="nucleotide sequence ID" value="NZ_RBKS01000001.1"/>
</dbReference>
<dbReference type="Pfam" id="PF03537">
    <property type="entry name" value="Glyco_hydro_114"/>
    <property type="match status" value="1"/>
</dbReference>
<dbReference type="InterPro" id="IPR013785">
    <property type="entry name" value="Aldolase_TIM"/>
</dbReference>
<reference evidence="3 4" key="1">
    <citation type="submission" date="2018-10" db="EMBL/GenBank/DDBJ databases">
        <title>Sequencing the genomes of 1000 actinobacteria strains.</title>
        <authorList>
            <person name="Klenk H.-P."/>
        </authorList>
    </citation>
    <scope>NUCLEOTIDE SEQUENCE [LARGE SCALE GENOMIC DNA]</scope>
    <source>
        <strain evidence="3 4">DSM 17894</strain>
    </source>
</reference>
<evidence type="ECO:0000313" key="3">
    <source>
        <dbReference type="EMBL" id="RKR76245.1"/>
    </source>
</evidence>
<evidence type="ECO:0000259" key="2">
    <source>
        <dbReference type="Pfam" id="PF03537"/>
    </source>
</evidence>
<sequence length="277" mass="29927">MKAASRILLALTIASGLMMAGAGCSYSAGSPQGDSEHVDRVLPPTTGAADYQLGGAYTPPKGVTVVTRDSTSKPAKGVYSICYVNGFQTQPDVKWPSDLILHAASGAPLVDPGWPDEHIIDISTAAKRTAAAKIIAKSTDLCARKGFSAVEFDNLDSYTRSKKQLTLDDAIAFAKLLVAEAHDRDLAAGQKNTDQLGSRGKTQIGYDFAVSEECDTFDECDQYTRVYGKHVIDIEYTDDLRGTFAQVCARKHTPPMTELRDRDLTTPGSKDYVYRSC</sequence>
<keyword evidence="1" id="KW-0732">Signal</keyword>
<organism evidence="3 4">
    <name type="scientific">Frondihabitans australicus</name>
    <dbReference type="NCBI Taxonomy" id="386892"/>
    <lineage>
        <taxon>Bacteria</taxon>
        <taxon>Bacillati</taxon>
        <taxon>Actinomycetota</taxon>
        <taxon>Actinomycetes</taxon>
        <taxon>Micrococcales</taxon>
        <taxon>Microbacteriaceae</taxon>
        <taxon>Frondihabitans</taxon>
    </lineage>
</organism>
<dbReference type="GO" id="GO:0016787">
    <property type="term" value="F:hydrolase activity"/>
    <property type="evidence" value="ECO:0007669"/>
    <property type="project" value="UniProtKB-KW"/>
</dbReference>
<dbReference type="PANTHER" id="PTHR35273:SF2">
    <property type="entry name" value="ALPHA-GALACTOSIDASE"/>
    <property type="match status" value="1"/>
</dbReference>
<dbReference type="Gene3D" id="3.20.20.70">
    <property type="entry name" value="Aldolase class I"/>
    <property type="match status" value="1"/>
</dbReference>
<protein>
    <submittedName>
        <fullName evidence="3">Glycosyl hydrolase family 114</fullName>
    </submittedName>
</protein>
<proteinExistence type="predicted"/>
<gene>
    <name evidence="3" type="ORF">C8E83_3410</name>
</gene>
<dbReference type="AlphaFoldDB" id="A0A495IM93"/>
<dbReference type="PROSITE" id="PS51257">
    <property type="entry name" value="PROKAR_LIPOPROTEIN"/>
    <property type="match status" value="1"/>
</dbReference>
<evidence type="ECO:0000256" key="1">
    <source>
        <dbReference type="SAM" id="SignalP"/>
    </source>
</evidence>
<feature type="chain" id="PRO_5039016814" evidence="1">
    <location>
        <begin position="21"/>
        <end position="277"/>
    </location>
</feature>